<dbReference type="Pfam" id="PF13409">
    <property type="entry name" value="GST_N_2"/>
    <property type="match status" value="1"/>
</dbReference>
<feature type="domain" description="GST N-terminal" evidence="4">
    <location>
        <begin position="5"/>
        <end position="86"/>
    </location>
</feature>
<dbReference type="SUPFAM" id="SSF47616">
    <property type="entry name" value="GST C-terminal domain-like"/>
    <property type="match status" value="1"/>
</dbReference>
<dbReference type="SUPFAM" id="SSF52833">
    <property type="entry name" value="Thioredoxin-like"/>
    <property type="match status" value="1"/>
</dbReference>
<comment type="similarity">
    <text evidence="1">Belongs to the GST superfamily. Zeta family.</text>
</comment>
<dbReference type="InterPro" id="IPR010987">
    <property type="entry name" value="Glutathione-S-Trfase_C-like"/>
</dbReference>
<dbReference type="EMBL" id="QGNW01001445">
    <property type="protein sequence ID" value="RVW41193.1"/>
    <property type="molecule type" value="Genomic_DNA"/>
</dbReference>
<organism evidence="6 7">
    <name type="scientific">Vitis vinifera</name>
    <name type="common">Grape</name>
    <dbReference type="NCBI Taxonomy" id="29760"/>
    <lineage>
        <taxon>Eukaryota</taxon>
        <taxon>Viridiplantae</taxon>
        <taxon>Streptophyta</taxon>
        <taxon>Embryophyta</taxon>
        <taxon>Tracheophyta</taxon>
        <taxon>Spermatophyta</taxon>
        <taxon>Magnoliopsida</taxon>
        <taxon>eudicotyledons</taxon>
        <taxon>Gunneridae</taxon>
        <taxon>Pentapetalae</taxon>
        <taxon>rosids</taxon>
        <taxon>Vitales</taxon>
        <taxon>Vitaceae</taxon>
        <taxon>Viteae</taxon>
        <taxon>Vitis</taxon>
    </lineage>
</organism>
<dbReference type="PANTHER" id="PTHR42673:SF7">
    <property type="entry name" value="GLUTATHIONE S-TRANSFERASE ZETA CLASS-LIKE"/>
    <property type="match status" value="1"/>
</dbReference>
<evidence type="ECO:0000256" key="3">
    <source>
        <dbReference type="ARBA" id="ARBA00047960"/>
    </source>
</evidence>
<dbReference type="InterPro" id="IPR036282">
    <property type="entry name" value="Glutathione-S-Trfase_C_sf"/>
</dbReference>
<proteinExistence type="inferred from homology"/>
<accession>A0A438E098</accession>
<evidence type="ECO:0000259" key="5">
    <source>
        <dbReference type="PROSITE" id="PS50405"/>
    </source>
</evidence>
<dbReference type="InterPro" id="IPR005955">
    <property type="entry name" value="GST_Zeta"/>
</dbReference>
<dbReference type="PROSITE" id="PS50404">
    <property type="entry name" value="GST_NTER"/>
    <property type="match status" value="1"/>
</dbReference>
<protein>
    <recommendedName>
        <fullName evidence="2">glutathione transferase</fullName>
        <ecNumber evidence="2">2.5.1.18</ecNumber>
    </recommendedName>
</protein>
<dbReference type="InterPro" id="IPR040079">
    <property type="entry name" value="Glutathione_S-Trfase"/>
</dbReference>
<dbReference type="InterPro" id="IPR036249">
    <property type="entry name" value="Thioredoxin-like_sf"/>
</dbReference>
<feature type="domain" description="GST C-terminal" evidence="5">
    <location>
        <begin position="91"/>
        <end position="243"/>
    </location>
</feature>
<dbReference type="InterPro" id="IPR004045">
    <property type="entry name" value="Glutathione_S-Trfase_N"/>
</dbReference>
<reference evidence="6 7" key="1">
    <citation type="journal article" date="2018" name="PLoS Genet.">
        <title>Population sequencing reveals clonal diversity and ancestral inbreeding in the grapevine cultivar Chardonnay.</title>
        <authorList>
            <person name="Roach M.J."/>
            <person name="Johnson D.L."/>
            <person name="Bohlmann J."/>
            <person name="van Vuuren H.J."/>
            <person name="Jones S.J."/>
            <person name="Pretorius I.S."/>
            <person name="Schmidt S.A."/>
            <person name="Borneman A.R."/>
        </authorList>
    </citation>
    <scope>NUCLEOTIDE SEQUENCE [LARGE SCALE GENOMIC DNA]</scope>
    <source>
        <strain evidence="7">cv. Chardonnay</strain>
        <tissue evidence="6">Leaf</tissue>
    </source>
</reference>
<dbReference type="FunFam" id="3.40.30.10:FF:000474">
    <property type="entry name" value="Zeta class glutathione transferase GSTZ1"/>
    <property type="match status" value="1"/>
</dbReference>
<dbReference type="Gene3D" id="1.20.1050.10">
    <property type="match status" value="1"/>
</dbReference>
<dbReference type="GO" id="GO:0005737">
    <property type="term" value="C:cytoplasm"/>
    <property type="evidence" value="ECO:0007669"/>
    <property type="project" value="InterPro"/>
</dbReference>
<keyword evidence="6" id="KW-0808">Transferase</keyword>
<dbReference type="NCBIfam" id="TIGR01262">
    <property type="entry name" value="maiA"/>
    <property type="match status" value="1"/>
</dbReference>
<evidence type="ECO:0000256" key="2">
    <source>
        <dbReference type="ARBA" id="ARBA00012452"/>
    </source>
</evidence>
<dbReference type="InterPro" id="IPR034333">
    <property type="entry name" value="GST_Zeta_N"/>
</dbReference>
<sequence length="243" mass="27393">MSSSSKLVLYSYWQSSCAWRVRFALNLKGLAYEYRSVNLRKGEQFSPEFKKLNPLCFVPVLVDGDIVVSDSFAILLYLNEKYPQNALLPSDPQLRALNLQASNIVSSSMQPLIMQSILKYIEDKFGPAERQLWVRHNTEKGFQALEKLLKDYAGTYATGEEVYMADVFLAPQTAVAEMRFNIDMADLVPSTPTHTNPCRVDMNTLGEVGDSSKFPTLNGIYKSCKDLPEFQASVPERQPDAEL</sequence>
<dbReference type="Proteomes" id="UP000288805">
    <property type="component" value="Unassembled WGS sequence"/>
</dbReference>
<comment type="caution">
    <text evidence="6">The sequence shown here is derived from an EMBL/GenBank/DDBJ whole genome shotgun (WGS) entry which is preliminary data.</text>
</comment>
<evidence type="ECO:0000313" key="6">
    <source>
        <dbReference type="EMBL" id="RVW41193.1"/>
    </source>
</evidence>
<dbReference type="Gene3D" id="3.40.30.10">
    <property type="entry name" value="Glutaredoxin"/>
    <property type="match status" value="1"/>
</dbReference>
<dbReference type="EC" id="2.5.1.18" evidence="2"/>
<dbReference type="GO" id="GO:0009072">
    <property type="term" value="P:aromatic amino acid metabolic process"/>
    <property type="evidence" value="ECO:0007669"/>
    <property type="project" value="InterPro"/>
</dbReference>
<dbReference type="SFLD" id="SFLDS00019">
    <property type="entry name" value="Glutathione_Transferase_(cytos"/>
    <property type="match status" value="1"/>
</dbReference>
<evidence type="ECO:0000313" key="7">
    <source>
        <dbReference type="Proteomes" id="UP000288805"/>
    </source>
</evidence>
<dbReference type="SFLD" id="SFLDG00358">
    <property type="entry name" value="Main_(cytGST)"/>
    <property type="match status" value="1"/>
</dbReference>
<evidence type="ECO:0000256" key="1">
    <source>
        <dbReference type="ARBA" id="ARBA00010007"/>
    </source>
</evidence>
<evidence type="ECO:0000259" key="4">
    <source>
        <dbReference type="PROSITE" id="PS50404"/>
    </source>
</evidence>
<dbReference type="PANTHER" id="PTHR42673">
    <property type="entry name" value="MALEYLACETOACETATE ISOMERASE"/>
    <property type="match status" value="1"/>
</dbReference>
<dbReference type="GO" id="GO:0004364">
    <property type="term" value="F:glutathione transferase activity"/>
    <property type="evidence" value="ECO:0007669"/>
    <property type="project" value="UniProtKB-EC"/>
</dbReference>
<dbReference type="PROSITE" id="PS50405">
    <property type="entry name" value="GST_CTER"/>
    <property type="match status" value="1"/>
</dbReference>
<name>A0A438E098_VITVI</name>
<dbReference type="CDD" id="cd03042">
    <property type="entry name" value="GST_N_Zeta"/>
    <property type="match status" value="1"/>
</dbReference>
<comment type="catalytic activity">
    <reaction evidence="3">
        <text>RX + glutathione = an S-substituted glutathione + a halide anion + H(+)</text>
        <dbReference type="Rhea" id="RHEA:16437"/>
        <dbReference type="ChEBI" id="CHEBI:15378"/>
        <dbReference type="ChEBI" id="CHEBI:16042"/>
        <dbReference type="ChEBI" id="CHEBI:17792"/>
        <dbReference type="ChEBI" id="CHEBI:57925"/>
        <dbReference type="ChEBI" id="CHEBI:90779"/>
        <dbReference type="EC" id="2.5.1.18"/>
    </reaction>
</comment>
<dbReference type="AlphaFoldDB" id="A0A438E098"/>
<gene>
    <name evidence="6" type="primary">GSTZ_6</name>
    <name evidence="6" type="ORF">CK203_069805</name>
</gene>